<dbReference type="Proteomes" id="UP001152795">
    <property type="component" value="Unassembled WGS sequence"/>
</dbReference>
<dbReference type="InterPro" id="IPR056681">
    <property type="entry name" value="DUF7779"/>
</dbReference>
<dbReference type="Pfam" id="PF13229">
    <property type="entry name" value="Beta_helix"/>
    <property type="match status" value="1"/>
</dbReference>
<dbReference type="SUPFAM" id="SSF48452">
    <property type="entry name" value="TPR-like"/>
    <property type="match status" value="1"/>
</dbReference>
<dbReference type="PANTHER" id="PTHR46423">
    <property type="entry name" value="RNA POLYMERASE II-ASSOCIATED PROTEIN 3"/>
    <property type="match status" value="1"/>
</dbReference>
<evidence type="ECO:0000256" key="4">
    <source>
        <dbReference type="ARBA" id="ARBA00022833"/>
    </source>
</evidence>
<name>A0A7D9JVK6_PARCT</name>
<dbReference type="PROSITE" id="PS50865">
    <property type="entry name" value="ZF_MYND_2"/>
    <property type="match status" value="1"/>
</dbReference>
<dbReference type="SMART" id="SM00028">
    <property type="entry name" value="TPR"/>
    <property type="match status" value="2"/>
</dbReference>
<dbReference type="Gene3D" id="2.160.20.10">
    <property type="entry name" value="Single-stranded right-handed beta-helix, Pectin lyase-like"/>
    <property type="match status" value="1"/>
</dbReference>
<comment type="caution">
    <text evidence="5">The sequence shown here is derived from an EMBL/GenBank/DDBJ whole genome shotgun (WGS) entry which is preliminary data.</text>
</comment>
<keyword evidence="2" id="KW-0863">Zinc-finger</keyword>
<dbReference type="InterPro" id="IPR011990">
    <property type="entry name" value="TPR-like_helical_dom_sf"/>
</dbReference>
<dbReference type="Gene3D" id="1.25.40.10">
    <property type="entry name" value="Tetratricopeptide repeat domain"/>
    <property type="match status" value="1"/>
</dbReference>
<dbReference type="InterPro" id="IPR012334">
    <property type="entry name" value="Pectin_lyas_fold"/>
</dbReference>
<feature type="non-terminal residue" evidence="5">
    <location>
        <position position="1"/>
    </location>
</feature>
<organism evidence="5 6">
    <name type="scientific">Paramuricea clavata</name>
    <name type="common">Red gorgonian</name>
    <name type="synonym">Violescent sea-whip</name>
    <dbReference type="NCBI Taxonomy" id="317549"/>
    <lineage>
        <taxon>Eukaryota</taxon>
        <taxon>Metazoa</taxon>
        <taxon>Cnidaria</taxon>
        <taxon>Anthozoa</taxon>
        <taxon>Octocorallia</taxon>
        <taxon>Malacalcyonacea</taxon>
        <taxon>Plexauridae</taxon>
        <taxon>Paramuricea</taxon>
    </lineage>
</organism>
<dbReference type="SUPFAM" id="SSF144232">
    <property type="entry name" value="HIT/MYND zinc finger-like"/>
    <property type="match status" value="1"/>
</dbReference>
<dbReference type="SUPFAM" id="SSF51126">
    <property type="entry name" value="Pectin lyase-like"/>
    <property type="match status" value="1"/>
</dbReference>
<keyword evidence="6" id="KW-1185">Reference proteome</keyword>
<dbReference type="Gene3D" id="6.10.140.2220">
    <property type="match status" value="1"/>
</dbReference>
<dbReference type="Pfam" id="PF25000">
    <property type="entry name" value="DUF7779"/>
    <property type="match status" value="1"/>
</dbReference>
<keyword evidence="1" id="KW-0479">Metal-binding</keyword>
<accession>A0A7D9JVK6</accession>
<evidence type="ECO:0000256" key="3">
    <source>
        <dbReference type="ARBA" id="ARBA00022803"/>
    </source>
</evidence>
<dbReference type="InterPro" id="IPR002893">
    <property type="entry name" value="Znf_MYND"/>
</dbReference>
<dbReference type="InterPro" id="IPR011050">
    <property type="entry name" value="Pectin_lyase_fold/virulence"/>
</dbReference>
<evidence type="ECO:0000256" key="1">
    <source>
        <dbReference type="ARBA" id="ARBA00022723"/>
    </source>
</evidence>
<dbReference type="InterPro" id="IPR051966">
    <property type="entry name" value="RPAP3"/>
</dbReference>
<evidence type="ECO:0000256" key="2">
    <source>
        <dbReference type="ARBA" id="ARBA00022771"/>
    </source>
</evidence>
<dbReference type="InterPro" id="IPR019734">
    <property type="entry name" value="TPR_rpt"/>
</dbReference>
<proteinExistence type="predicted"/>
<dbReference type="PANTHER" id="PTHR46423:SF1">
    <property type="entry name" value="RNA POLYMERASE II-ASSOCIATED PROTEIN 3"/>
    <property type="match status" value="1"/>
</dbReference>
<evidence type="ECO:0000313" key="5">
    <source>
        <dbReference type="EMBL" id="CAB4036494.1"/>
    </source>
</evidence>
<dbReference type="AlphaFoldDB" id="A0A7D9JVK6"/>
<evidence type="ECO:0000313" key="6">
    <source>
        <dbReference type="Proteomes" id="UP001152795"/>
    </source>
</evidence>
<gene>
    <name evidence="5" type="ORF">PACLA_8A061342</name>
</gene>
<keyword evidence="4" id="KW-0862">Zinc</keyword>
<reference evidence="5" key="1">
    <citation type="submission" date="2020-04" db="EMBL/GenBank/DDBJ databases">
        <authorList>
            <person name="Alioto T."/>
            <person name="Alioto T."/>
            <person name="Gomez Garrido J."/>
        </authorList>
    </citation>
    <scope>NUCLEOTIDE SEQUENCE</scope>
    <source>
        <strain evidence="5">A484AB</strain>
    </source>
</reference>
<dbReference type="GO" id="GO:0008270">
    <property type="term" value="F:zinc ion binding"/>
    <property type="evidence" value="ECO:0007669"/>
    <property type="project" value="UniProtKB-KW"/>
</dbReference>
<dbReference type="PROSITE" id="PS01360">
    <property type="entry name" value="ZF_MYND_1"/>
    <property type="match status" value="1"/>
</dbReference>
<sequence>LIADLLFEKLGGLPLALEQSCAYIKYLRCTLSDYLESYNKQSLQLLKNKKASSPCSTSEDRLAVHTTWLLNFEHIRKNKNGMVAIRFLNATAFMNPNEIQKELINVGEPHVDDKAYCDHVSSSLGSLEVLRLLTDFSLFKETRDSSLTVHRLVQEVIRENLEPEEKVESIVDAARLLGFAFLNCPSPDELVESVVCSEDNDRFSLHSTDPSRFYKWRKICLHAYEINKNLEKFLNIFCDAEQKTVFLPEVARIVYECALHLNVNNYTSEAKTVAEFAYRILDWGDAKISEEGLKALFPHIFPLTESFRRLIQYSCKAPLDTSNPGTSKTSVNDSRKSEIEKMRLKGNNLFKESNFQEAIEIYSSCIDISQGTDSFDPRLLSNRASAYLRLKQFNNALKDAEEYITYFSECWRGYAKKALALQGLNEKWNAVCASALAFYHNRNVFEHFPPFQTSFPNVKQSIHVCDNMSSLISSLAQLAHGIVSDIPSKIIVLEPGKYYLSTECFDGLRTDEDQFLEEKCLWTGGVCLVGVGHSSSEPAVTLSFGSNFGLLVSRNFYAVNLSFIFNFGNWLCARESMVMLFNCSFTSNINELAFVSQGSLSVKKCQFINCKSTALCAAGSAEVEDSVFSGNMSVGLKVVEPGNLVLKNSKLHGNQWGLEVKSATCDVTGCQIYDNKKIGVAVENGKIQLTRNEIFHNDRHGIFLCKNSSAVIKENDIFENGWQGIEKTSDAWCRISRNKIYQNKCGGIHVVPITKAPGHQQSIVEFNEIFGNQGPGIDEANSNNDEIGSVIPSLDALFASEENFIKAKCNDNKLKNNVEIESGPPLQDVSEICFFCHKQGQLKKCTRCFTAKYCNRECQRSDWKRHKNNCARLLKKYSVLVKVLPLSSCLIGDKKVLKGVEIKAPFSWLEPSGPQYAEAPKPGKLFIVKIQAADSWRRSNEGGTRLAIEDRSLTINGDLDVHEHSGRIYHIVRECGSNCNSYGWKKIFFGALLAKNKMVRVFVSNFPGYQRW</sequence>
<dbReference type="InterPro" id="IPR039448">
    <property type="entry name" value="Beta_helix"/>
</dbReference>
<dbReference type="EMBL" id="CACRXK020022103">
    <property type="protein sequence ID" value="CAB4036494.1"/>
    <property type="molecule type" value="Genomic_DNA"/>
</dbReference>
<protein>
    <submittedName>
        <fullName evidence="5">Stress-induced-phospho 1</fullName>
    </submittedName>
</protein>
<keyword evidence="3" id="KW-0802">TPR repeat</keyword>
<dbReference type="OrthoDB" id="6088515at2759"/>
<dbReference type="Pfam" id="PF01753">
    <property type="entry name" value="zf-MYND"/>
    <property type="match status" value="1"/>
</dbReference>
<dbReference type="GO" id="GO:0101031">
    <property type="term" value="C:protein folding chaperone complex"/>
    <property type="evidence" value="ECO:0007669"/>
    <property type="project" value="TreeGrafter"/>
</dbReference>